<comment type="caution">
    <text evidence="2">The sequence shown here is derived from an EMBL/GenBank/DDBJ whole genome shotgun (WGS) entry which is preliminary data.</text>
</comment>
<keyword evidence="2" id="KW-0067">ATP-binding</keyword>
<organism evidence="2 3">
    <name type="scientific">Flintibacter hominis</name>
    <dbReference type="NCBI Taxonomy" id="2763048"/>
    <lineage>
        <taxon>Bacteria</taxon>
        <taxon>Bacillati</taxon>
        <taxon>Bacillota</taxon>
        <taxon>Clostridia</taxon>
        <taxon>Eubacteriales</taxon>
        <taxon>Flintibacter</taxon>
    </lineage>
</organism>
<dbReference type="GO" id="GO:0005524">
    <property type="term" value="F:ATP binding"/>
    <property type="evidence" value="ECO:0007669"/>
    <property type="project" value="UniProtKB-KW"/>
</dbReference>
<dbReference type="SUPFAM" id="SSF52540">
    <property type="entry name" value="P-loop containing nucleoside triphosphate hydrolases"/>
    <property type="match status" value="1"/>
</dbReference>
<dbReference type="InterPro" id="IPR002611">
    <property type="entry name" value="IstB_ATP-bd"/>
</dbReference>
<evidence type="ECO:0000313" key="2">
    <source>
        <dbReference type="EMBL" id="MBC5723650.1"/>
    </source>
</evidence>
<name>A0A8J6M3V3_9FIRM</name>
<dbReference type="CDD" id="cd00009">
    <property type="entry name" value="AAA"/>
    <property type="match status" value="1"/>
</dbReference>
<dbReference type="Pfam" id="PF01695">
    <property type="entry name" value="IstB_IS21"/>
    <property type="match status" value="1"/>
</dbReference>
<reference evidence="2" key="1">
    <citation type="submission" date="2020-08" db="EMBL/GenBank/DDBJ databases">
        <title>Genome public.</title>
        <authorList>
            <person name="Liu C."/>
            <person name="Sun Q."/>
        </authorList>
    </citation>
    <scope>NUCLEOTIDE SEQUENCE</scope>
    <source>
        <strain evidence="2">NSJ-23</strain>
    </source>
</reference>
<dbReference type="AlphaFoldDB" id="A0A8J6M3V3"/>
<dbReference type="SMART" id="SM00382">
    <property type="entry name" value="AAA"/>
    <property type="match status" value="1"/>
</dbReference>
<feature type="domain" description="AAA+ ATPase" evidence="1">
    <location>
        <begin position="185"/>
        <end position="315"/>
    </location>
</feature>
<dbReference type="NCBIfam" id="NF005304">
    <property type="entry name" value="PRK06835.1"/>
    <property type="match status" value="1"/>
</dbReference>
<dbReference type="GO" id="GO:0006260">
    <property type="term" value="P:DNA replication"/>
    <property type="evidence" value="ECO:0007669"/>
    <property type="project" value="TreeGrafter"/>
</dbReference>
<dbReference type="InterPro" id="IPR003593">
    <property type="entry name" value="AAA+_ATPase"/>
</dbReference>
<proteinExistence type="predicted"/>
<dbReference type="Proteomes" id="UP000628736">
    <property type="component" value="Unassembled WGS sequence"/>
</dbReference>
<gene>
    <name evidence="2" type="ORF">H8S11_12615</name>
</gene>
<dbReference type="EMBL" id="JACOPO010000011">
    <property type="protein sequence ID" value="MBC5723650.1"/>
    <property type="molecule type" value="Genomic_DNA"/>
</dbReference>
<dbReference type="InterPro" id="IPR027417">
    <property type="entry name" value="P-loop_NTPase"/>
</dbReference>
<accession>A0A8J6M3V3</accession>
<evidence type="ECO:0000313" key="3">
    <source>
        <dbReference type="Proteomes" id="UP000628736"/>
    </source>
</evidence>
<sequence length="334" mass="37924">MAYDPNVLRRAVDRLEGERRRRRVELDRLRDRAYGREPRLAQLDRQLQGTMAQLVAATLRQGGNPAQAVRTVKEKNLDLQQERAVLLGAMGLPADALEDKPACPLCGDTGWRGAQMCDCLKRLCAQEQIRELSKLLDLGEQSFDSFRIDYYSQTPWPNRGISPRENMELIYEVCLNYAQKFGRFHYKNLFLSGAPGLGKTFLSACIARTVSEGGRSVVYDTAGNIFAQFEAKKFLRDSQDGQEARDETRRYLNCDLLILDDLGSELTTQFTQSALYELINSRLVAGLHTVISSNLTMEEAARRYSPQIASRLDGEYHLLEFFGDDIRLLKKGRL</sequence>
<dbReference type="PANTHER" id="PTHR30050">
    <property type="entry name" value="CHROMOSOMAL REPLICATION INITIATOR PROTEIN DNAA"/>
    <property type="match status" value="1"/>
</dbReference>
<protein>
    <submittedName>
        <fullName evidence="2">ATP-binding protein</fullName>
    </submittedName>
</protein>
<dbReference type="RefSeq" id="WP_186853370.1">
    <property type="nucleotide sequence ID" value="NZ_JACOPO010000011.1"/>
</dbReference>
<keyword evidence="2" id="KW-0547">Nucleotide-binding</keyword>
<dbReference type="Gene3D" id="3.40.50.300">
    <property type="entry name" value="P-loop containing nucleotide triphosphate hydrolases"/>
    <property type="match status" value="1"/>
</dbReference>
<dbReference type="PANTHER" id="PTHR30050:SF4">
    <property type="entry name" value="ATP-BINDING PROTEIN RV3427C IN INSERTION SEQUENCE-RELATED"/>
    <property type="match status" value="1"/>
</dbReference>
<keyword evidence="3" id="KW-1185">Reference proteome</keyword>
<evidence type="ECO:0000259" key="1">
    <source>
        <dbReference type="SMART" id="SM00382"/>
    </source>
</evidence>